<keyword evidence="1" id="KW-0732">Signal</keyword>
<evidence type="ECO:0000313" key="3">
    <source>
        <dbReference type="Proteomes" id="UP000664521"/>
    </source>
</evidence>
<comment type="caution">
    <text evidence="2">The sequence shown here is derived from an EMBL/GenBank/DDBJ whole genome shotgun (WGS) entry which is preliminary data.</text>
</comment>
<organism evidence="2 3">
    <name type="scientific">Heterodermia speciosa</name>
    <dbReference type="NCBI Taxonomy" id="116794"/>
    <lineage>
        <taxon>Eukaryota</taxon>
        <taxon>Fungi</taxon>
        <taxon>Dikarya</taxon>
        <taxon>Ascomycota</taxon>
        <taxon>Pezizomycotina</taxon>
        <taxon>Lecanoromycetes</taxon>
        <taxon>OSLEUM clade</taxon>
        <taxon>Lecanoromycetidae</taxon>
        <taxon>Caliciales</taxon>
        <taxon>Physciaceae</taxon>
        <taxon>Heterodermia</taxon>
    </lineage>
</organism>
<name>A0A8H3IKH6_9LECA</name>
<dbReference type="Proteomes" id="UP000664521">
    <property type="component" value="Unassembled WGS sequence"/>
</dbReference>
<dbReference type="EMBL" id="CAJPDS010000059">
    <property type="protein sequence ID" value="CAF9931372.1"/>
    <property type="molecule type" value="Genomic_DNA"/>
</dbReference>
<keyword evidence="3" id="KW-1185">Reference proteome</keyword>
<feature type="chain" id="PRO_5034082338" evidence="1">
    <location>
        <begin position="21"/>
        <end position="351"/>
    </location>
</feature>
<evidence type="ECO:0000313" key="2">
    <source>
        <dbReference type="EMBL" id="CAF9931372.1"/>
    </source>
</evidence>
<dbReference type="OrthoDB" id="3643156at2759"/>
<protein>
    <submittedName>
        <fullName evidence="2">Uncharacterized protein</fullName>
    </submittedName>
</protein>
<reference evidence="2" key="1">
    <citation type="submission" date="2021-03" db="EMBL/GenBank/DDBJ databases">
        <authorList>
            <person name="Tagirdzhanova G."/>
        </authorList>
    </citation>
    <scope>NUCLEOTIDE SEQUENCE</scope>
</reference>
<gene>
    <name evidence="2" type="ORF">HETSPECPRED_007850</name>
</gene>
<sequence>MAVLLCQMLLVSAMFDGISSLPTGTQAVLSTSDVEMLPEFGVGFDLTASYGTAAVSFANGTVLSVAKVTAEDGYNEVLRRLSLESSQHLVPPYQNPGDAWKDKPREALRSARKAVGLPASADVGYLATMLSHLKVQVEEYLGAPIESAGVTSPHLVALYQEDLQDAFDHVGLRYLTFPVRYGLLYETSATYAGYDYGLCSDYTDRAACKEEQQDMASEVVMAVGYTGTALTVSFSVVKSAYYLYEPDNRYLNKFTLGYDARSRWASDDEYWVEVAKSLEELMAENPNYKRPAKVLLMGDQVHNAAFMRILEAVLRRQTTDEPEISSQDPQFAAAKGAAELAKRLPYDPYKQ</sequence>
<proteinExistence type="predicted"/>
<dbReference type="AlphaFoldDB" id="A0A8H3IKH6"/>
<evidence type="ECO:0000256" key="1">
    <source>
        <dbReference type="SAM" id="SignalP"/>
    </source>
</evidence>
<accession>A0A8H3IKH6</accession>
<feature type="signal peptide" evidence="1">
    <location>
        <begin position="1"/>
        <end position="20"/>
    </location>
</feature>